<keyword evidence="8" id="KW-1185">Reference proteome</keyword>
<evidence type="ECO:0000313" key="9">
    <source>
        <dbReference type="RefSeq" id="XP_033464406.1"/>
    </source>
</evidence>
<evidence type="ECO:0000256" key="5">
    <source>
        <dbReference type="ARBA" id="ARBA00023136"/>
    </source>
</evidence>
<evidence type="ECO:0000256" key="6">
    <source>
        <dbReference type="SAM" id="MobiDB-lite"/>
    </source>
</evidence>
<comment type="subcellular location">
    <subcellularLocation>
        <location evidence="1">Membrane</location>
        <topology evidence="1">Multi-pass membrane protein</topology>
    </subcellularLocation>
</comment>
<feature type="region of interest" description="Disordered" evidence="6">
    <location>
        <begin position="556"/>
        <end position="604"/>
    </location>
</feature>
<feature type="transmembrane region" description="Helical" evidence="7">
    <location>
        <begin position="405"/>
        <end position="426"/>
    </location>
</feature>
<dbReference type="Proteomes" id="UP000504637">
    <property type="component" value="Unplaced"/>
</dbReference>
<feature type="transmembrane region" description="Helical" evidence="7">
    <location>
        <begin position="495"/>
        <end position="516"/>
    </location>
</feature>
<dbReference type="InterPro" id="IPR006876">
    <property type="entry name" value="LMBR1-like_membr_prot"/>
</dbReference>
<evidence type="ECO:0000256" key="3">
    <source>
        <dbReference type="ARBA" id="ARBA00022692"/>
    </source>
</evidence>
<dbReference type="AlphaFoldDB" id="A0A6J3MHF2"/>
<feature type="region of interest" description="Disordered" evidence="6">
    <location>
        <begin position="659"/>
        <end position="687"/>
    </location>
</feature>
<accession>A0A6J3MHF2</accession>
<evidence type="ECO:0000313" key="8">
    <source>
        <dbReference type="Proteomes" id="UP000504637"/>
    </source>
</evidence>
<feature type="transmembrane region" description="Helical" evidence="7">
    <location>
        <begin position="161"/>
        <end position="183"/>
    </location>
</feature>
<dbReference type="Pfam" id="PF04791">
    <property type="entry name" value="LMBR1"/>
    <property type="match status" value="1"/>
</dbReference>
<dbReference type="RefSeq" id="XP_033464406.1">
    <property type="nucleotide sequence ID" value="XM_033603691.1"/>
</dbReference>
<feature type="transmembrane region" description="Helical" evidence="7">
    <location>
        <begin position="447"/>
        <end position="475"/>
    </location>
</feature>
<dbReference type="OrthoDB" id="203099at2759"/>
<feature type="transmembrane region" description="Helical" evidence="7">
    <location>
        <begin position="40"/>
        <end position="62"/>
    </location>
</feature>
<reference evidence="9" key="3">
    <citation type="submission" date="2025-08" db="UniProtKB">
        <authorList>
            <consortium name="RefSeq"/>
        </authorList>
    </citation>
    <scope>IDENTIFICATION</scope>
    <source>
        <strain evidence="9">CBS 342.82</strain>
    </source>
</reference>
<feature type="compositionally biased region" description="Polar residues" evidence="6">
    <location>
        <begin position="580"/>
        <end position="591"/>
    </location>
</feature>
<dbReference type="GO" id="GO:0016020">
    <property type="term" value="C:membrane"/>
    <property type="evidence" value="ECO:0007669"/>
    <property type="project" value="UniProtKB-SubCell"/>
</dbReference>
<evidence type="ECO:0000256" key="1">
    <source>
        <dbReference type="ARBA" id="ARBA00004141"/>
    </source>
</evidence>
<sequence>MVAATSSIGSDLFAIFSLFAVAILVFLAIRNYLPLRKTPAYLFVPVFLALALPCSIILLVPIDLASTDDRSTEHSRGIWLPPHVVLVTWRITYWLTFVLTWFILPFLGEYCDSGYRDAKDRSMYSLRMNARYQLIGLTIGIAGLVYFIWENGFHVASIKGLVIALAYSYGLILAMGLMGHGLVSLPRRLYKNAWVGSRLRNAGFQALKIRDKLDEVTEPLENLEQVVSQLKRHKGGASLYQQEWIDELADTSSFVEHRSGTALGSTSNPTIPGVITDRYLADLTRKLKRARHKKARFVVEWNNLCDKAHKLQSIQDAAKNKKLEFNPSGSRTFFSGLSLMTPSMRFYFHMYAIPCARIAVAGIFALASVMVIWSEIVTPFLPKISVIGLTIVHFPNSAPGGKVGFAGQLIAGAWLLYMDISTLYAISDVKVWGNRALVKRQTYAESACWYSLQVAKLTVPLSFNFITLLPSAVYQDTNFFKFLGQLIDLTPLGKGFSTFFPCILLLPVMATTFNIYGKIQAYLGVGLLEDESEDERGLGSWREGLRLLSQDHQSRDFDGYADQPDRTSASFDLERAPRTSLGSSRLQQEASRSIAPGSSVRDANRNFNAITNQQEDEDDGPRHFYHDFAERFRNTIDTIETPAWAKNLGVGFTAPKWMQRDSSGGEGNSAGLSRWFGGRPEDGRVRL</sequence>
<dbReference type="InterPro" id="IPR051584">
    <property type="entry name" value="GPCR-associated_LMBR1"/>
</dbReference>
<evidence type="ECO:0000256" key="2">
    <source>
        <dbReference type="ARBA" id="ARBA00010487"/>
    </source>
</evidence>
<proteinExistence type="inferred from homology"/>
<keyword evidence="5 7" id="KW-0472">Membrane</keyword>
<keyword evidence="3 7" id="KW-0812">Transmembrane</keyword>
<organism evidence="9">
    <name type="scientific">Dissoconium aciculare CBS 342.82</name>
    <dbReference type="NCBI Taxonomy" id="1314786"/>
    <lineage>
        <taxon>Eukaryota</taxon>
        <taxon>Fungi</taxon>
        <taxon>Dikarya</taxon>
        <taxon>Ascomycota</taxon>
        <taxon>Pezizomycotina</taxon>
        <taxon>Dothideomycetes</taxon>
        <taxon>Dothideomycetidae</taxon>
        <taxon>Mycosphaerellales</taxon>
        <taxon>Dissoconiaceae</taxon>
        <taxon>Dissoconium</taxon>
    </lineage>
</organism>
<evidence type="ECO:0000256" key="4">
    <source>
        <dbReference type="ARBA" id="ARBA00022989"/>
    </source>
</evidence>
<dbReference type="PANTHER" id="PTHR21355">
    <property type="entry name" value="G-PROTEIN COUPLED RECEPTOR-ASSOCIATED PROTEIN LMBRD2"/>
    <property type="match status" value="1"/>
</dbReference>
<protein>
    <submittedName>
        <fullName evidence="9">Uncharacterized protein</fullName>
    </submittedName>
</protein>
<gene>
    <name evidence="9" type="ORF">K489DRAFT_375457</name>
</gene>
<name>A0A6J3MHF2_9PEZI</name>
<reference evidence="9" key="2">
    <citation type="submission" date="2020-04" db="EMBL/GenBank/DDBJ databases">
        <authorList>
            <consortium name="NCBI Genome Project"/>
        </authorList>
    </citation>
    <scope>NUCLEOTIDE SEQUENCE</scope>
    <source>
        <strain evidence="9">CBS 342.82</strain>
    </source>
</reference>
<evidence type="ECO:0000256" key="7">
    <source>
        <dbReference type="SAM" id="Phobius"/>
    </source>
</evidence>
<dbReference type="PANTHER" id="PTHR21355:SF0">
    <property type="entry name" value="G-PROTEIN COUPLED RECEPTOR-ASSOCIATED PROTEIN LMBRD2"/>
    <property type="match status" value="1"/>
</dbReference>
<dbReference type="GeneID" id="54361491"/>
<feature type="transmembrane region" description="Helical" evidence="7">
    <location>
        <begin position="132"/>
        <end position="149"/>
    </location>
</feature>
<feature type="transmembrane region" description="Helical" evidence="7">
    <location>
        <begin position="348"/>
        <end position="373"/>
    </location>
</feature>
<reference evidence="9" key="1">
    <citation type="submission" date="2020-01" db="EMBL/GenBank/DDBJ databases">
        <authorList>
            <consortium name="DOE Joint Genome Institute"/>
            <person name="Haridas S."/>
            <person name="Albert R."/>
            <person name="Binder M."/>
            <person name="Bloem J."/>
            <person name="Labutti K."/>
            <person name="Salamov A."/>
            <person name="Andreopoulos B."/>
            <person name="Baker S.E."/>
            <person name="Barry K."/>
            <person name="Bills G."/>
            <person name="Bluhm B.H."/>
            <person name="Cannon C."/>
            <person name="Castanera R."/>
            <person name="Culley D.E."/>
            <person name="Daum C."/>
            <person name="Ezra D."/>
            <person name="Gonzalez J.B."/>
            <person name="Henrissat B."/>
            <person name="Kuo A."/>
            <person name="Liang C."/>
            <person name="Lipzen A."/>
            <person name="Lutzoni F."/>
            <person name="Magnuson J."/>
            <person name="Mondo S."/>
            <person name="Nolan M."/>
            <person name="Ohm R."/>
            <person name="Pangilinan J."/>
            <person name="Park H.-J."/>
            <person name="Ramirez L."/>
            <person name="Alfaro M."/>
            <person name="Sun H."/>
            <person name="Tritt A."/>
            <person name="Yoshinaga Y."/>
            <person name="Zwiers L.-H."/>
            <person name="Turgeon B.G."/>
            <person name="Goodwin S.B."/>
            <person name="Spatafora J.W."/>
            <person name="Crous P.W."/>
            <person name="Grigoriev I.V."/>
        </authorList>
    </citation>
    <scope>NUCLEOTIDE SEQUENCE</scope>
    <source>
        <strain evidence="9">CBS 342.82</strain>
    </source>
</reference>
<keyword evidence="4 7" id="KW-1133">Transmembrane helix</keyword>
<feature type="transmembrane region" description="Helical" evidence="7">
    <location>
        <begin position="91"/>
        <end position="111"/>
    </location>
</feature>
<feature type="transmembrane region" description="Helical" evidence="7">
    <location>
        <begin position="12"/>
        <end position="33"/>
    </location>
</feature>
<comment type="similarity">
    <text evidence="2">Belongs to the LIMR family.</text>
</comment>